<accession>A0A9Y2BBU5</accession>
<keyword evidence="1" id="KW-0472">Membrane</keyword>
<keyword evidence="3" id="KW-1185">Reference proteome</keyword>
<dbReference type="AlphaFoldDB" id="A0A9Y2BBU5"/>
<dbReference type="KEGG" id="arue:QQX03_05775"/>
<feature type="transmembrane region" description="Helical" evidence="1">
    <location>
        <begin position="6"/>
        <end position="28"/>
    </location>
</feature>
<proteinExistence type="predicted"/>
<evidence type="ECO:0000313" key="3">
    <source>
        <dbReference type="Proteomes" id="UP001231445"/>
    </source>
</evidence>
<dbReference type="EMBL" id="CP127221">
    <property type="protein sequence ID" value="WIW96607.1"/>
    <property type="molecule type" value="Genomic_DNA"/>
</dbReference>
<name>A0A9Y2BBU5_9SPHN</name>
<gene>
    <name evidence="2" type="ORF">QQX03_05775</name>
</gene>
<reference evidence="2 3" key="1">
    <citation type="submission" date="2023-06" db="EMBL/GenBank/DDBJ databases">
        <title>Altererythrobacter rubellus NBRC 112769 genome.</title>
        <authorList>
            <person name="Zhang K."/>
        </authorList>
    </citation>
    <scope>NUCLEOTIDE SEQUENCE [LARGE SCALE GENOMIC DNA]</scope>
    <source>
        <strain evidence="2 3">NBRC 112769</strain>
    </source>
</reference>
<evidence type="ECO:0000313" key="2">
    <source>
        <dbReference type="EMBL" id="WIW96607.1"/>
    </source>
</evidence>
<dbReference type="Proteomes" id="UP001231445">
    <property type="component" value="Chromosome"/>
</dbReference>
<keyword evidence="1" id="KW-0812">Transmembrane</keyword>
<dbReference type="RefSeq" id="WP_285976910.1">
    <property type="nucleotide sequence ID" value="NZ_CP127221.1"/>
</dbReference>
<protein>
    <submittedName>
        <fullName evidence="2">Uncharacterized protein</fullName>
    </submittedName>
</protein>
<evidence type="ECO:0000256" key="1">
    <source>
        <dbReference type="SAM" id="Phobius"/>
    </source>
</evidence>
<organism evidence="2 3">
    <name type="scientific">Altererythrobacter rubellus</name>
    <dbReference type="NCBI Taxonomy" id="2173831"/>
    <lineage>
        <taxon>Bacteria</taxon>
        <taxon>Pseudomonadati</taxon>
        <taxon>Pseudomonadota</taxon>
        <taxon>Alphaproteobacteria</taxon>
        <taxon>Sphingomonadales</taxon>
        <taxon>Erythrobacteraceae</taxon>
        <taxon>Altererythrobacter</taxon>
    </lineage>
</organism>
<sequence>MELEAFFLTAAEISVVLIGFVTIFLTFVMSGREIGKANRMHSRALLTGAYPLLFVTFVSVAANAYGASEATALLSFHLAGGLQAS</sequence>
<keyword evidence="1" id="KW-1133">Transmembrane helix</keyword>
<feature type="transmembrane region" description="Helical" evidence="1">
    <location>
        <begin position="49"/>
        <end position="68"/>
    </location>
</feature>